<accession>A0A413E3F3</accession>
<proteinExistence type="inferred from homology"/>
<dbReference type="PANTHER" id="PTHR46390">
    <property type="entry name" value="MANNOSE-1-PHOSPHATE GUANYLYLTRANSFERASE"/>
    <property type="match status" value="1"/>
</dbReference>
<dbReference type="GO" id="GO:0005525">
    <property type="term" value="F:GTP binding"/>
    <property type="evidence" value="ECO:0007669"/>
    <property type="project" value="UniProtKB-KW"/>
</dbReference>
<dbReference type="Gene3D" id="3.90.550.10">
    <property type="entry name" value="Spore Coat Polysaccharide Biosynthesis Protein SpsA, Chain A"/>
    <property type="match status" value="1"/>
</dbReference>
<dbReference type="InterPro" id="IPR029044">
    <property type="entry name" value="Nucleotide-diphossugar_trans"/>
</dbReference>
<comment type="caution">
    <text evidence="9">The sequence shown here is derived from an EMBL/GenBank/DDBJ whole genome shotgun (WGS) entry which is preliminary data.</text>
</comment>
<keyword evidence="6" id="KW-0342">GTP-binding</keyword>
<evidence type="ECO:0000256" key="2">
    <source>
        <dbReference type="ARBA" id="ARBA00012387"/>
    </source>
</evidence>
<evidence type="ECO:0000256" key="3">
    <source>
        <dbReference type="ARBA" id="ARBA00022679"/>
    </source>
</evidence>
<feature type="domain" description="Nucleotidyl transferase" evidence="8">
    <location>
        <begin position="6"/>
        <end position="284"/>
    </location>
</feature>
<comment type="catalytic activity">
    <reaction evidence="7">
        <text>alpha-D-mannose 1-phosphate + GTP + H(+) = GDP-alpha-D-mannose + diphosphate</text>
        <dbReference type="Rhea" id="RHEA:15229"/>
        <dbReference type="ChEBI" id="CHEBI:15378"/>
        <dbReference type="ChEBI" id="CHEBI:33019"/>
        <dbReference type="ChEBI" id="CHEBI:37565"/>
        <dbReference type="ChEBI" id="CHEBI:57527"/>
        <dbReference type="ChEBI" id="CHEBI:58409"/>
        <dbReference type="EC" id="2.7.7.13"/>
    </reaction>
</comment>
<evidence type="ECO:0000313" key="9">
    <source>
        <dbReference type="EMBL" id="RGW98091.1"/>
    </source>
</evidence>
<reference evidence="9 10" key="1">
    <citation type="submission" date="2018-08" db="EMBL/GenBank/DDBJ databases">
        <title>A genome reference for cultivated species of the human gut microbiota.</title>
        <authorList>
            <person name="Zou Y."/>
            <person name="Xue W."/>
            <person name="Luo G."/>
        </authorList>
    </citation>
    <scope>NUCLEOTIDE SEQUENCE [LARGE SCALE GENOMIC DNA]</scope>
    <source>
        <strain evidence="9 10">AF05-4</strain>
    </source>
</reference>
<dbReference type="EC" id="2.7.7.13" evidence="2"/>
<dbReference type="AlphaFoldDB" id="A0A413E3F3"/>
<dbReference type="RefSeq" id="WP_117902006.1">
    <property type="nucleotide sequence ID" value="NZ_QSBD01000007.1"/>
</dbReference>
<dbReference type="GO" id="GO:0004475">
    <property type="term" value="F:mannose-1-phosphate guanylyltransferase (GTP) activity"/>
    <property type="evidence" value="ECO:0007669"/>
    <property type="project" value="UniProtKB-EC"/>
</dbReference>
<dbReference type="EMBL" id="QSBD01000007">
    <property type="protein sequence ID" value="RGW98091.1"/>
    <property type="molecule type" value="Genomic_DNA"/>
</dbReference>
<evidence type="ECO:0000259" key="8">
    <source>
        <dbReference type="Pfam" id="PF00483"/>
    </source>
</evidence>
<name>A0A413E3F3_BACSE</name>
<dbReference type="CDD" id="cd02509">
    <property type="entry name" value="GDP-M1P_Guanylyltransferase"/>
    <property type="match status" value="1"/>
</dbReference>
<keyword evidence="4 9" id="KW-0548">Nucleotidyltransferase</keyword>
<dbReference type="PANTHER" id="PTHR46390:SF1">
    <property type="entry name" value="MANNOSE-1-PHOSPHATE GUANYLYLTRANSFERASE"/>
    <property type="match status" value="1"/>
</dbReference>
<evidence type="ECO:0000256" key="7">
    <source>
        <dbReference type="ARBA" id="ARBA00047343"/>
    </source>
</evidence>
<dbReference type="Proteomes" id="UP000284777">
    <property type="component" value="Unassembled WGS sequence"/>
</dbReference>
<dbReference type="SUPFAM" id="SSF53448">
    <property type="entry name" value="Nucleotide-diphospho-sugar transferases"/>
    <property type="match status" value="1"/>
</dbReference>
<keyword evidence="5" id="KW-0547">Nucleotide-binding</keyword>
<dbReference type="SUPFAM" id="SSF159283">
    <property type="entry name" value="Guanosine diphospho-D-mannose pyrophosphorylase/mannose-6-phosphate isomerase linker domain"/>
    <property type="match status" value="1"/>
</dbReference>
<dbReference type="FunFam" id="3.90.550.10:FF:000046">
    <property type="entry name" value="Mannose-1-phosphate guanylyltransferase (GDP)"/>
    <property type="match status" value="1"/>
</dbReference>
<dbReference type="InterPro" id="IPR051161">
    <property type="entry name" value="Mannose-6P_isomerase_type2"/>
</dbReference>
<gene>
    <name evidence="9" type="ORF">DWV41_06610</name>
</gene>
<sequence>MENHIVIMAGGIGSRFWPMSTPEYPKQFIDVMGCGKSLIQLTAERFAPLCPIENFWVVTSEKYTDIVKEQLPDLPECNILAEPTARNTAPCIAYACWKIKKQHPQANIVVTPSDALVINTGEFQRVMRCALDFTATNGSIVTIGIKPSRPETGYGYIQAAEQINGTEIYKVGAFKEKPDVKTAKEYVAHGSYFWNAGIFVWNVDTITNAIRKFTPDLAAIMDEMSRDFYTAQEADTVERLFPTCEKISIDYAVMEKAESIYTLPAEFGWSDLGSWGSLRTLLPQDEHGNAGVGNSISLHNCRNCIIHTSGEKQVVVEGLDSYIIAERNGALLVCSLKEEQNIKCFTLKQN</sequence>
<evidence type="ECO:0000256" key="6">
    <source>
        <dbReference type="ARBA" id="ARBA00023134"/>
    </source>
</evidence>
<evidence type="ECO:0000256" key="4">
    <source>
        <dbReference type="ARBA" id="ARBA00022695"/>
    </source>
</evidence>
<keyword evidence="3 9" id="KW-0808">Transferase</keyword>
<comment type="similarity">
    <text evidence="1">Belongs to the mannose-6-phosphate isomerase type 2 family.</text>
</comment>
<protein>
    <recommendedName>
        <fullName evidence="2">mannose-1-phosphate guanylyltransferase</fullName>
        <ecNumber evidence="2">2.7.7.13</ecNumber>
    </recommendedName>
</protein>
<dbReference type="Pfam" id="PF00483">
    <property type="entry name" value="NTP_transferase"/>
    <property type="match status" value="1"/>
</dbReference>
<organism evidence="9 10">
    <name type="scientific">Bacteroides stercoris</name>
    <dbReference type="NCBI Taxonomy" id="46506"/>
    <lineage>
        <taxon>Bacteria</taxon>
        <taxon>Pseudomonadati</taxon>
        <taxon>Bacteroidota</taxon>
        <taxon>Bacteroidia</taxon>
        <taxon>Bacteroidales</taxon>
        <taxon>Bacteroidaceae</taxon>
        <taxon>Bacteroides</taxon>
    </lineage>
</organism>
<dbReference type="InterPro" id="IPR005835">
    <property type="entry name" value="NTP_transferase_dom"/>
</dbReference>
<evidence type="ECO:0000256" key="5">
    <source>
        <dbReference type="ARBA" id="ARBA00022741"/>
    </source>
</evidence>
<dbReference type="GO" id="GO:0009298">
    <property type="term" value="P:GDP-mannose biosynthetic process"/>
    <property type="evidence" value="ECO:0007669"/>
    <property type="project" value="TreeGrafter"/>
</dbReference>
<evidence type="ECO:0000313" key="10">
    <source>
        <dbReference type="Proteomes" id="UP000284777"/>
    </source>
</evidence>
<evidence type="ECO:0000256" key="1">
    <source>
        <dbReference type="ARBA" id="ARBA00006115"/>
    </source>
</evidence>
<dbReference type="InterPro" id="IPR049577">
    <property type="entry name" value="GMPP_N"/>
</dbReference>